<comment type="caution">
    <text evidence="1">The sequence shown here is derived from an EMBL/GenBank/DDBJ whole genome shotgun (WGS) entry which is preliminary data.</text>
</comment>
<protein>
    <submittedName>
        <fullName evidence="1">Uncharacterized protein</fullName>
    </submittedName>
</protein>
<dbReference type="Proteomes" id="UP000287651">
    <property type="component" value="Unassembled WGS sequence"/>
</dbReference>
<sequence>MTHPPIIQSYQQPYIIDDPIPAAQHRTSAFCCHIIASFPCLHPTAHKAISFLPSFLLALSVSDQSPMFPVLSKEEQDALAATPVHPAGLVVLHFVKLAGTNRPIALAQANAINSRVDLLCEVSFLNFFGSIMLFEIIMLYHGSEDNRLKKKRCIVLGQLINRFSSGVLDRSMSPQTCDKPLTAFTLINLRKIGENSTL</sequence>
<accession>A0A427ASA2</accession>
<reference evidence="1 2" key="1">
    <citation type="journal article" date="2014" name="Agronomy (Basel)">
        <title>A Draft Genome Sequence for Ensete ventricosum, the Drought-Tolerant Tree Against Hunger.</title>
        <authorList>
            <person name="Harrison J."/>
            <person name="Moore K.A."/>
            <person name="Paszkiewicz K."/>
            <person name="Jones T."/>
            <person name="Grant M."/>
            <person name="Ambacheew D."/>
            <person name="Muzemil S."/>
            <person name="Studholme D.J."/>
        </authorList>
    </citation>
    <scope>NUCLEOTIDE SEQUENCE [LARGE SCALE GENOMIC DNA]</scope>
</reference>
<organism evidence="1 2">
    <name type="scientific">Ensete ventricosum</name>
    <name type="common">Abyssinian banana</name>
    <name type="synonym">Musa ensete</name>
    <dbReference type="NCBI Taxonomy" id="4639"/>
    <lineage>
        <taxon>Eukaryota</taxon>
        <taxon>Viridiplantae</taxon>
        <taxon>Streptophyta</taxon>
        <taxon>Embryophyta</taxon>
        <taxon>Tracheophyta</taxon>
        <taxon>Spermatophyta</taxon>
        <taxon>Magnoliopsida</taxon>
        <taxon>Liliopsida</taxon>
        <taxon>Zingiberales</taxon>
        <taxon>Musaceae</taxon>
        <taxon>Ensete</taxon>
    </lineage>
</organism>
<evidence type="ECO:0000313" key="1">
    <source>
        <dbReference type="EMBL" id="RRT79118.1"/>
    </source>
</evidence>
<proteinExistence type="predicted"/>
<name>A0A427ASA2_ENSVE</name>
<dbReference type="AlphaFoldDB" id="A0A427ASA2"/>
<gene>
    <name evidence="1" type="ORF">B296_00007030</name>
</gene>
<dbReference type="EMBL" id="AMZH03001492">
    <property type="protein sequence ID" value="RRT79118.1"/>
    <property type="molecule type" value="Genomic_DNA"/>
</dbReference>
<evidence type="ECO:0000313" key="2">
    <source>
        <dbReference type="Proteomes" id="UP000287651"/>
    </source>
</evidence>